<evidence type="ECO:0000313" key="3">
    <source>
        <dbReference type="Proteomes" id="UP000269721"/>
    </source>
</evidence>
<feature type="compositionally biased region" description="Pro residues" evidence="1">
    <location>
        <begin position="95"/>
        <end position="105"/>
    </location>
</feature>
<accession>A0A4P9WAY9</accession>
<dbReference type="AlphaFoldDB" id="A0A4P9WAY9"/>
<protein>
    <submittedName>
        <fullName evidence="2">Uncharacterized protein</fullName>
    </submittedName>
</protein>
<gene>
    <name evidence="2" type="ORF">BDK51DRAFT_44329</name>
</gene>
<dbReference type="Gene3D" id="3.80.10.10">
    <property type="entry name" value="Ribonuclease Inhibitor"/>
    <property type="match status" value="1"/>
</dbReference>
<sequence length="345" mass="38619">MPTLVAFAFFTQTLPYAELGFWETREGRHLREGMREGIARLRLLRFHIETAPADTLYNLGHVNQSVARAVRGGRPARHPDPSGDAGLKPQAPDFPHIPHPPPPLPTLHTHPPHPCPQFHPTPQPNLPLLRHLPHAARHCPLLTELDISNNCIDSKVFNLLGSHPPLTVLLVNFCEQDVTGSQRNPHRRGKTRDVGSRVVEYGRNDCYRRYRCWAAGSSTLGLLKQPEESGLSYLCEALPDVEIAALTDEKGAERRRNRRVRVGMFGDPDRRLMAPRGLDMLEIAGVDGYCRDVPAKIYASPFRSSDAQPTAGLAHKLLGPRRTRVEKTVRKMSEFQAEEVTLGNK</sequence>
<reference evidence="3" key="1">
    <citation type="journal article" date="2018" name="Nat. Microbiol.">
        <title>Leveraging single-cell genomics to expand the fungal tree of life.</title>
        <authorList>
            <person name="Ahrendt S.R."/>
            <person name="Quandt C.A."/>
            <person name="Ciobanu D."/>
            <person name="Clum A."/>
            <person name="Salamov A."/>
            <person name="Andreopoulos B."/>
            <person name="Cheng J.F."/>
            <person name="Woyke T."/>
            <person name="Pelin A."/>
            <person name="Henrissat B."/>
            <person name="Reynolds N.K."/>
            <person name="Benny G.L."/>
            <person name="Smith M.E."/>
            <person name="James T.Y."/>
            <person name="Grigoriev I.V."/>
        </authorList>
    </citation>
    <scope>NUCLEOTIDE SEQUENCE [LARGE SCALE GENOMIC DNA]</scope>
</reference>
<dbReference type="InterPro" id="IPR032675">
    <property type="entry name" value="LRR_dom_sf"/>
</dbReference>
<dbReference type="EMBL" id="KZ995890">
    <property type="protein sequence ID" value="RKO89781.1"/>
    <property type="molecule type" value="Genomic_DNA"/>
</dbReference>
<dbReference type="SUPFAM" id="SSF52047">
    <property type="entry name" value="RNI-like"/>
    <property type="match status" value="1"/>
</dbReference>
<evidence type="ECO:0000256" key="1">
    <source>
        <dbReference type="SAM" id="MobiDB-lite"/>
    </source>
</evidence>
<organism evidence="2 3">
    <name type="scientific">Blyttiomyces helicus</name>
    <dbReference type="NCBI Taxonomy" id="388810"/>
    <lineage>
        <taxon>Eukaryota</taxon>
        <taxon>Fungi</taxon>
        <taxon>Fungi incertae sedis</taxon>
        <taxon>Chytridiomycota</taxon>
        <taxon>Chytridiomycota incertae sedis</taxon>
        <taxon>Chytridiomycetes</taxon>
        <taxon>Chytridiomycetes incertae sedis</taxon>
        <taxon>Blyttiomyces</taxon>
    </lineage>
</organism>
<proteinExistence type="predicted"/>
<feature type="region of interest" description="Disordered" evidence="1">
    <location>
        <begin position="70"/>
        <end position="108"/>
    </location>
</feature>
<evidence type="ECO:0000313" key="2">
    <source>
        <dbReference type="EMBL" id="RKO89781.1"/>
    </source>
</evidence>
<name>A0A4P9WAY9_9FUNG</name>
<keyword evidence="3" id="KW-1185">Reference proteome</keyword>
<dbReference type="Proteomes" id="UP000269721">
    <property type="component" value="Unassembled WGS sequence"/>
</dbReference>